<evidence type="ECO:0000313" key="1">
    <source>
        <dbReference type="EMBL" id="CAG8747717.1"/>
    </source>
</evidence>
<accession>A0ACA9QJA1</accession>
<protein>
    <submittedName>
        <fullName evidence="1">11816_t:CDS:1</fullName>
    </submittedName>
</protein>
<dbReference type="EMBL" id="CAJVPT010051384">
    <property type="protein sequence ID" value="CAG8747717.1"/>
    <property type="molecule type" value="Genomic_DNA"/>
</dbReference>
<sequence length="293" mass="33833">MDSTTKSRDPTVSAEISKLVDSMDTFKVHSDQPSSKLSASRQPKPSLTLKVEETKERSVGFLIPDKDDANNSHCVGLITDEFVDISDSPYRMINPPVQNEFYNNSPTDSSIDISVRDLNSDILVSLVDREAEMRDLFARNQDYFDTVRQSIFPSSDEQGWHRFLDLLYSPRHVLSDAEWMSAISNYMEPNPTLLVKFKEIVGYYEVDENPDDYFESTSDNGYHESNLTDRRRVSFDHSDPCYTGAWFEEPENKFLDVSIIRDYPRILENLESSYPQFFNLAHQFLGQETERRG</sequence>
<comment type="caution">
    <text evidence="1">The sequence shown here is derived from an EMBL/GenBank/DDBJ whole genome shotgun (WGS) entry which is preliminary data.</text>
</comment>
<gene>
    <name evidence="1" type="ORF">ACOLOM_LOCUS12531</name>
</gene>
<reference evidence="1" key="1">
    <citation type="submission" date="2021-06" db="EMBL/GenBank/DDBJ databases">
        <authorList>
            <person name="Kallberg Y."/>
            <person name="Tangrot J."/>
            <person name="Rosling A."/>
        </authorList>
    </citation>
    <scope>NUCLEOTIDE SEQUENCE</scope>
    <source>
        <strain evidence="1">CL356</strain>
    </source>
</reference>
<name>A0ACA9QJA1_9GLOM</name>
<evidence type="ECO:0000313" key="2">
    <source>
        <dbReference type="Proteomes" id="UP000789525"/>
    </source>
</evidence>
<dbReference type="Proteomes" id="UP000789525">
    <property type="component" value="Unassembled WGS sequence"/>
</dbReference>
<feature type="non-terminal residue" evidence="1">
    <location>
        <position position="293"/>
    </location>
</feature>
<organism evidence="1 2">
    <name type="scientific">Acaulospora colombiana</name>
    <dbReference type="NCBI Taxonomy" id="27376"/>
    <lineage>
        <taxon>Eukaryota</taxon>
        <taxon>Fungi</taxon>
        <taxon>Fungi incertae sedis</taxon>
        <taxon>Mucoromycota</taxon>
        <taxon>Glomeromycotina</taxon>
        <taxon>Glomeromycetes</taxon>
        <taxon>Diversisporales</taxon>
        <taxon>Acaulosporaceae</taxon>
        <taxon>Acaulospora</taxon>
    </lineage>
</organism>
<proteinExistence type="predicted"/>
<keyword evidence="2" id="KW-1185">Reference proteome</keyword>